<feature type="compositionally biased region" description="Polar residues" evidence="1">
    <location>
        <begin position="20"/>
        <end position="31"/>
    </location>
</feature>
<reference evidence="2" key="1">
    <citation type="journal article" date="2022" name="bioRxiv">
        <title>Genomics of Preaxostyla Flagellates Illuminates Evolutionary Transitions and the Path Towards Mitochondrial Loss.</title>
        <authorList>
            <person name="Novak L.V.F."/>
            <person name="Treitli S.C."/>
            <person name="Pyrih J."/>
            <person name="Halakuc P."/>
            <person name="Pipaliya S.V."/>
            <person name="Vacek V."/>
            <person name="Brzon O."/>
            <person name="Soukal P."/>
            <person name="Eme L."/>
            <person name="Dacks J.B."/>
            <person name="Karnkowska A."/>
            <person name="Elias M."/>
            <person name="Hampl V."/>
        </authorList>
    </citation>
    <scope>NUCLEOTIDE SEQUENCE</scope>
    <source>
        <strain evidence="2">RCP-MX</strain>
    </source>
</reference>
<gene>
    <name evidence="2" type="ORF">PAPYR_1131</name>
</gene>
<organism evidence="2 3">
    <name type="scientific">Paratrimastix pyriformis</name>
    <dbReference type="NCBI Taxonomy" id="342808"/>
    <lineage>
        <taxon>Eukaryota</taxon>
        <taxon>Metamonada</taxon>
        <taxon>Preaxostyla</taxon>
        <taxon>Paratrimastigidae</taxon>
        <taxon>Paratrimastix</taxon>
    </lineage>
</organism>
<keyword evidence="3" id="KW-1185">Reference proteome</keyword>
<evidence type="ECO:0000256" key="1">
    <source>
        <dbReference type="SAM" id="MobiDB-lite"/>
    </source>
</evidence>
<feature type="region of interest" description="Disordered" evidence="1">
    <location>
        <begin position="1"/>
        <end position="35"/>
    </location>
</feature>
<feature type="compositionally biased region" description="Basic and acidic residues" evidence="1">
    <location>
        <begin position="1"/>
        <end position="18"/>
    </location>
</feature>
<dbReference type="EMBL" id="JAPMOS010000003">
    <property type="protein sequence ID" value="KAJ4462484.1"/>
    <property type="molecule type" value="Genomic_DNA"/>
</dbReference>
<accession>A0ABQ8UYL6</accession>
<sequence length="205" mass="23401">MTFFEKKKQGKLSHKEKGAQTGQTRSKQLNAKQREPWTSKDINKLDWPEGEFEMKRSILPLVLDNFAAKAMSTREDIRGFRVFMSGYEFLRSDIEKIFFRCGRINQIICIRDFAYVVCANLIGSLMPAQDFDRESDAREAVRRNQGLVFRFVPRSTSSSPICFHSSGKNILVTVLKAQAPYAQAPYAQAPYAQAPYARTEMHSSA</sequence>
<proteinExistence type="predicted"/>
<protein>
    <submittedName>
        <fullName evidence="2">Uncharacterized protein</fullName>
    </submittedName>
</protein>
<comment type="caution">
    <text evidence="2">The sequence shown here is derived from an EMBL/GenBank/DDBJ whole genome shotgun (WGS) entry which is preliminary data.</text>
</comment>
<evidence type="ECO:0000313" key="3">
    <source>
        <dbReference type="Proteomes" id="UP001141327"/>
    </source>
</evidence>
<name>A0ABQ8UYL6_9EUKA</name>
<evidence type="ECO:0000313" key="2">
    <source>
        <dbReference type="EMBL" id="KAJ4462484.1"/>
    </source>
</evidence>
<dbReference type="Proteomes" id="UP001141327">
    <property type="component" value="Unassembled WGS sequence"/>
</dbReference>